<dbReference type="Pfam" id="PF18294">
    <property type="entry name" value="Pept_S41_N"/>
    <property type="match status" value="1"/>
</dbReference>
<dbReference type="Pfam" id="PF13004">
    <property type="entry name" value="BACON"/>
    <property type="match status" value="1"/>
</dbReference>
<accession>A0AAE4LBY4</accession>
<dbReference type="PANTHER" id="PTHR32060">
    <property type="entry name" value="TAIL-SPECIFIC PROTEASE"/>
    <property type="match status" value="1"/>
</dbReference>
<dbReference type="GO" id="GO:0008236">
    <property type="term" value="F:serine-type peptidase activity"/>
    <property type="evidence" value="ECO:0007669"/>
    <property type="project" value="InterPro"/>
</dbReference>
<evidence type="ECO:0000313" key="2">
    <source>
        <dbReference type="EMBL" id="MDU0247083.1"/>
    </source>
</evidence>
<dbReference type="Gene3D" id="2.30.42.10">
    <property type="match status" value="1"/>
</dbReference>
<dbReference type="GO" id="GO:0030288">
    <property type="term" value="C:outer membrane-bounded periplasmic space"/>
    <property type="evidence" value="ECO:0007669"/>
    <property type="project" value="TreeGrafter"/>
</dbReference>
<dbReference type="InterPro" id="IPR041613">
    <property type="entry name" value="Pept_S41_N"/>
</dbReference>
<feature type="domain" description="Tail specific protease" evidence="1">
    <location>
        <begin position="226"/>
        <end position="463"/>
    </location>
</feature>
<dbReference type="InterPro" id="IPR013783">
    <property type="entry name" value="Ig-like_fold"/>
</dbReference>
<dbReference type="InterPro" id="IPR024361">
    <property type="entry name" value="BACON"/>
</dbReference>
<dbReference type="GO" id="GO:0004175">
    <property type="term" value="F:endopeptidase activity"/>
    <property type="evidence" value="ECO:0007669"/>
    <property type="project" value="TreeGrafter"/>
</dbReference>
<reference evidence="2" key="1">
    <citation type="submission" date="2023-10" db="EMBL/GenBank/DDBJ databases">
        <title>Genome of Potential pathogenic bacteria in Crohn's disease.</title>
        <authorList>
            <person name="Rodriguez-Palacios A."/>
        </authorList>
    </citation>
    <scope>NUCLEOTIDE SEQUENCE</scope>
    <source>
        <strain evidence="2">CavFT-hAR50</strain>
    </source>
</reference>
<dbReference type="Gene3D" id="2.60.40.10">
    <property type="entry name" value="Immunoglobulins"/>
    <property type="match status" value="1"/>
</dbReference>
<dbReference type="SUPFAM" id="SSF50156">
    <property type="entry name" value="PDZ domain-like"/>
    <property type="match status" value="1"/>
</dbReference>
<organism evidence="2 3">
    <name type="scientific">Bacteroides uniformis</name>
    <dbReference type="NCBI Taxonomy" id="820"/>
    <lineage>
        <taxon>Bacteria</taxon>
        <taxon>Pseudomonadati</taxon>
        <taxon>Bacteroidota</taxon>
        <taxon>Bacteroidia</taxon>
        <taxon>Bacteroidales</taxon>
        <taxon>Bacteroidaceae</taxon>
        <taxon>Bacteroides</taxon>
    </lineage>
</organism>
<sequence length="538" mass="59597">MVASVTSGADWCKLNTTSGTKGQSTLKLSVSTSSTTDRTARISINIDGYSPASFEVTQKGTSVPQTTEDMEINAKVDEYLREMYLWNDEYKTLNLDHNKGYEDFFYDALGSMTTNTLDKKTYVGSDGKTYYNLFSYIQLLPNISSTRTTKIVNKELAYSFGITGITPISIGTQAENTIYFCLQGVYPDSPASEAGLKRGAMISLINGKKINNNNINNFYYDILSPDATINYTLTEDVVEGGTITGQKEYTITSKATYNNPVIFSNVKEDIEGHRIGYLVYSGFEAGFDQELFNVFKDFKNKNVTDLILDLRYNGGGHTMSANLIATCIAGTASQGKVFSSLRYNDERMAKLNNKREDELFAYSSYPNLGTSLSAGSLNLPRVYCLVGNGTASASELVINSLEGIDLDVILIGEKTTGKNVGMEYEEYTVRNNTYRVVPITFQSYNAKGFGEYEKGFEPDILMDETNPYNEQGVFYIHKDYGNNEEPLYAKAIELITGTNPAPQTRSAVVNTLDGKTYKLPAIFRPGHDGMLMPARHAE</sequence>
<dbReference type="AlphaFoldDB" id="A0AAE4LBY4"/>
<name>A0AAE4LBY4_BACUN</name>
<comment type="caution">
    <text evidence="2">The sequence shown here is derived from an EMBL/GenBank/DDBJ whole genome shotgun (WGS) entry which is preliminary data.</text>
</comment>
<dbReference type="PANTHER" id="PTHR32060:SF30">
    <property type="entry name" value="CARBOXY-TERMINAL PROCESSING PROTEASE CTPA"/>
    <property type="match status" value="1"/>
</dbReference>
<evidence type="ECO:0000259" key="1">
    <source>
        <dbReference type="SMART" id="SM00245"/>
    </source>
</evidence>
<dbReference type="InterPro" id="IPR036034">
    <property type="entry name" value="PDZ_sf"/>
</dbReference>
<dbReference type="EMBL" id="JAWDEU010000002">
    <property type="protein sequence ID" value="MDU0247083.1"/>
    <property type="molecule type" value="Genomic_DNA"/>
</dbReference>
<dbReference type="SMART" id="SM00245">
    <property type="entry name" value="TSPc"/>
    <property type="match status" value="1"/>
</dbReference>
<dbReference type="GO" id="GO:0007165">
    <property type="term" value="P:signal transduction"/>
    <property type="evidence" value="ECO:0007669"/>
    <property type="project" value="TreeGrafter"/>
</dbReference>
<dbReference type="Proteomes" id="UP001181247">
    <property type="component" value="Unassembled WGS sequence"/>
</dbReference>
<dbReference type="GO" id="GO:0006508">
    <property type="term" value="P:proteolysis"/>
    <property type="evidence" value="ECO:0007669"/>
    <property type="project" value="InterPro"/>
</dbReference>
<proteinExistence type="predicted"/>
<dbReference type="InterPro" id="IPR005151">
    <property type="entry name" value="Tail-specific_protease"/>
</dbReference>
<dbReference type="Pfam" id="PF03572">
    <property type="entry name" value="Peptidase_S41"/>
    <property type="match status" value="1"/>
</dbReference>
<dbReference type="SUPFAM" id="SSF52096">
    <property type="entry name" value="ClpP/crotonase"/>
    <property type="match status" value="1"/>
</dbReference>
<protein>
    <submittedName>
        <fullName evidence="2">S41 family peptidase</fullName>
    </submittedName>
</protein>
<dbReference type="CDD" id="cd07561">
    <property type="entry name" value="Peptidase_S41_CPP_like"/>
    <property type="match status" value="1"/>
</dbReference>
<gene>
    <name evidence="2" type="ORF">RVH16_20565</name>
</gene>
<evidence type="ECO:0000313" key="3">
    <source>
        <dbReference type="Proteomes" id="UP001181247"/>
    </source>
</evidence>
<dbReference type="RefSeq" id="WP_315977250.1">
    <property type="nucleotide sequence ID" value="NZ_JAWDEU010000002.1"/>
</dbReference>
<dbReference type="Gene3D" id="3.30.750.170">
    <property type="match status" value="1"/>
</dbReference>
<dbReference type="Gene3D" id="3.90.226.10">
    <property type="entry name" value="2-enoyl-CoA Hydratase, Chain A, domain 1"/>
    <property type="match status" value="1"/>
</dbReference>
<dbReference type="InterPro" id="IPR029045">
    <property type="entry name" value="ClpP/crotonase-like_dom_sf"/>
</dbReference>